<evidence type="ECO:0000313" key="1">
    <source>
        <dbReference type="EMBL" id="PRQ32073.1"/>
    </source>
</evidence>
<gene>
    <name evidence="1" type="ORF">RchiOBHm_Chr5g0042321</name>
</gene>
<comment type="caution">
    <text evidence="1">The sequence shown here is derived from an EMBL/GenBank/DDBJ whole genome shotgun (WGS) entry which is preliminary data.</text>
</comment>
<accession>A0A2P6QD16</accession>
<organism evidence="1 2">
    <name type="scientific">Rosa chinensis</name>
    <name type="common">China rose</name>
    <dbReference type="NCBI Taxonomy" id="74649"/>
    <lineage>
        <taxon>Eukaryota</taxon>
        <taxon>Viridiplantae</taxon>
        <taxon>Streptophyta</taxon>
        <taxon>Embryophyta</taxon>
        <taxon>Tracheophyta</taxon>
        <taxon>Spermatophyta</taxon>
        <taxon>Magnoliopsida</taxon>
        <taxon>eudicotyledons</taxon>
        <taxon>Gunneridae</taxon>
        <taxon>Pentapetalae</taxon>
        <taxon>rosids</taxon>
        <taxon>fabids</taxon>
        <taxon>Rosales</taxon>
        <taxon>Rosaceae</taxon>
        <taxon>Rosoideae</taxon>
        <taxon>Rosoideae incertae sedis</taxon>
        <taxon>Rosa</taxon>
    </lineage>
</organism>
<name>A0A2P6QD16_ROSCH</name>
<protein>
    <submittedName>
        <fullName evidence="1">Uncharacterized protein</fullName>
    </submittedName>
</protein>
<dbReference type="Proteomes" id="UP000238479">
    <property type="component" value="Chromosome 5"/>
</dbReference>
<reference evidence="1 2" key="1">
    <citation type="journal article" date="2018" name="Nat. Genet.">
        <title>The Rosa genome provides new insights in the design of modern roses.</title>
        <authorList>
            <person name="Bendahmane M."/>
        </authorList>
    </citation>
    <scope>NUCLEOTIDE SEQUENCE [LARGE SCALE GENOMIC DNA]</scope>
    <source>
        <strain evidence="2">cv. Old Blush</strain>
    </source>
</reference>
<dbReference type="Gramene" id="PRQ32073">
    <property type="protein sequence ID" value="PRQ32073"/>
    <property type="gene ID" value="RchiOBHm_Chr5g0042321"/>
</dbReference>
<dbReference type="AlphaFoldDB" id="A0A2P6QD16"/>
<proteinExistence type="predicted"/>
<sequence length="47" mass="5571">MPLLLTLARPKQCFVLLEWQPSFVFHRHRYIQLLLCENCSRVAKLAS</sequence>
<evidence type="ECO:0000313" key="2">
    <source>
        <dbReference type="Proteomes" id="UP000238479"/>
    </source>
</evidence>
<dbReference type="EMBL" id="PDCK01000043">
    <property type="protein sequence ID" value="PRQ32073.1"/>
    <property type="molecule type" value="Genomic_DNA"/>
</dbReference>
<keyword evidence="2" id="KW-1185">Reference proteome</keyword>